<protein>
    <recommendedName>
        <fullName evidence="3">Peptidoglycan-binding protein</fullName>
    </recommendedName>
</protein>
<proteinExistence type="predicted"/>
<sequence length="167" mass="17678">MKSLVRRVAVPLVAVIVGLLPGVIAVEQASAVTKMTHSQATAIFQAAGITWSSSGNCSDWNVSTCTSFTNINDSTVYGVRTLKQASGCAVNITGGTEVGHASGTYSHRNGYKVDISKYTCVGNYIHNNFTRIANRGDGAAQWQAASGNIYADEGSHWDITYYNCGGC</sequence>
<organism evidence="1 2">
    <name type="scientific">Kribbella alba</name>
    <dbReference type="NCBI Taxonomy" id="190197"/>
    <lineage>
        <taxon>Bacteria</taxon>
        <taxon>Bacillati</taxon>
        <taxon>Actinomycetota</taxon>
        <taxon>Actinomycetes</taxon>
        <taxon>Propionibacteriales</taxon>
        <taxon>Kribbellaceae</taxon>
        <taxon>Kribbella</taxon>
    </lineage>
</organism>
<name>A0ABN2F3I5_9ACTN</name>
<dbReference type="EMBL" id="BAAANE010000003">
    <property type="protein sequence ID" value="GAA1625556.1"/>
    <property type="molecule type" value="Genomic_DNA"/>
</dbReference>
<dbReference type="RefSeq" id="WP_344109595.1">
    <property type="nucleotide sequence ID" value="NZ_BAAANE010000003.1"/>
</dbReference>
<gene>
    <name evidence="1" type="ORF">GCM10009744_11740</name>
</gene>
<dbReference type="Proteomes" id="UP001501319">
    <property type="component" value="Unassembled WGS sequence"/>
</dbReference>
<evidence type="ECO:0000313" key="2">
    <source>
        <dbReference type="Proteomes" id="UP001501319"/>
    </source>
</evidence>
<comment type="caution">
    <text evidence="1">The sequence shown here is derived from an EMBL/GenBank/DDBJ whole genome shotgun (WGS) entry which is preliminary data.</text>
</comment>
<accession>A0ABN2F3I5</accession>
<keyword evidence="2" id="KW-1185">Reference proteome</keyword>
<evidence type="ECO:0000313" key="1">
    <source>
        <dbReference type="EMBL" id="GAA1625556.1"/>
    </source>
</evidence>
<reference evidence="1 2" key="1">
    <citation type="journal article" date="2019" name="Int. J. Syst. Evol. Microbiol.">
        <title>The Global Catalogue of Microorganisms (GCM) 10K type strain sequencing project: providing services to taxonomists for standard genome sequencing and annotation.</title>
        <authorList>
            <consortium name="The Broad Institute Genomics Platform"/>
            <consortium name="The Broad Institute Genome Sequencing Center for Infectious Disease"/>
            <person name="Wu L."/>
            <person name="Ma J."/>
        </authorList>
    </citation>
    <scope>NUCLEOTIDE SEQUENCE [LARGE SCALE GENOMIC DNA]</scope>
    <source>
        <strain evidence="1 2">JCM 14306</strain>
    </source>
</reference>
<evidence type="ECO:0008006" key="3">
    <source>
        <dbReference type="Google" id="ProtNLM"/>
    </source>
</evidence>